<dbReference type="GO" id="GO:0005737">
    <property type="term" value="C:cytoplasm"/>
    <property type="evidence" value="ECO:0007669"/>
    <property type="project" value="UniProtKB-SubCell"/>
</dbReference>
<dbReference type="PRINTS" id="PR01042">
    <property type="entry name" value="TRNASYNTHASP"/>
</dbReference>
<keyword evidence="5 7" id="KW-0648">Protein biosynthesis</keyword>
<keyword evidence="6 7" id="KW-0030">Aminoacyl-tRNA synthetase</keyword>
<feature type="binding site" evidence="7">
    <location>
        <position position="488"/>
    </location>
    <ligand>
        <name>ATP</name>
        <dbReference type="ChEBI" id="CHEBI:30616"/>
    </ligand>
</feature>
<dbReference type="InterPro" id="IPR029351">
    <property type="entry name" value="GAD_dom"/>
</dbReference>
<name>A0A175RD31_9HYPH</name>
<dbReference type="Gene3D" id="3.30.1360.30">
    <property type="entry name" value="GAD-like domain"/>
    <property type="match status" value="1"/>
</dbReference>
<feature type="site" description="Important for tRNA non-discrimination" evidence="7">
    <location>
        <position position="33"/>
    </location>
</feature>
<dbReference type="GO" id="GO:0004815">
    <property type="term" value="F:aspartate-tRNA ligase activity"/>
    <property type="evidence" value="ECO:0007669"/>
    <property type="project" value="UniProtKB-UniRule"/>
</dbReference>
<comment type="function">
    <text evidence="7">Aspartyl-tRNA synthetase with relaxed tRNA specificity since it is able to aspartylate not only its cognate tRNA(Asp) but also tRNA(Asn). Reaction proceeds in two steps: L-aspartate is first activated by ATP to form Asp-AMP and then transferred to the acceptor end of tRNA(Asp/Asn).</text>
</comment>
<dbReference type="CDD" id="cd00777">
    <property type="entry name" value="AspRS_core"/>
    <property type="match status" value="1"/>
</dbReference>
<dbReference type="Pfam" id="PF01336">
    <property type="entry name" value="tRNA_anti-codon"/>
    <property type="match status" value="1"/>
</dbReference>
<proteinExistence type="inferred from homology"/>
<dbReference type="PATRIC" id="fig|401562.3.peg.3101"/>
<dbReference type="InterPro" id="IPR004524">
    <property type="entry name" value="Asp-tRNA-ligase_1"/>
</dbReference>
<sequence length="596" mass="67215">MHRYRSHTCAALRPSEVGQTVRLSGWVHRVRDHGGLLFIDLRDHYGLTQIVVDPESPAFKTAETVRSEWVIRIDGEVKARTPDTVNAKLPTGEVEIFAREIEVLAQAQELPLPVFGDLEYPEDVRLKYRFLDLRRDTLHKNIVKRTQIIAAMRREMTGAGFAEYTTPILTASSPEGARDFLVPSRIHPGNFYALPQAPQQYKQLLMVAGFDRYFQIAPCFRDEDPRADRLPGEFYQLDVEMSFVTQDDIWTTMTPVMTQIFEEFADGKPVTKEWPRIPYDVSIRKYGSDKPDLRNPIEMQAVTEHFAGSGFKVFAGMIASNPKVEVWAIPAKTGGSRAFCDRMNAWAQGQGQPGLGYIFWRKEGETLEGAGPLAKNIGPERTDAIRTQLGLGDGDACFFVAGEPSKFYKFAGEARTRAGEELNLVDRDRFECCWIVDFPFFEYNEDEKRIDFAHNPFSMPQGGMEALENQDPLTIKAYQYDAVCNGFEIASGSIRNQSPDLMVKAFEMVGLSKQDVEDRFGGMYRAFQYGAPPHGGCAFGIDRVVMLLCGAKNLREITLFPMNQQAFDLLMNAPSPATPQQLRDLQIRPMPQAPKA</sequence>
<dbReference type="PROSITE" id="PS50862">
    <property type="entry name" value="AA_TRNA_LIGASE_II"/>
    <property type="match status" value="1"/>
</dbReference>
<comment type="similarity">
    <text evidence="1 7">Belongs to the class-II aminoacyl-tRNA synthetase family. Type 1 subfamily.</text>
</comment>
<keyword evidence="7" id="KW-0963">Cytoplasm</keyword>
<dbReference type="STRING" id="401562.NS365_07340"/>
<dbReference type="InterPro" id="IPR045864">
    <property type="entry name" value="aa-tRNA-synth_II/BPL/LPL"/>
</dbReference>
<dbReference type="HAMAP" id="MF_00044">
    <property type="entry name" value="Asp_tRNA_synth_type1"/>
    <property type="match status" value="1"/>
</dbReference>
<dbReference type="InterPro" id="IPR047089">
    <property type="entry name" value="Asp-tRNA-ligase_1_N"/>
</dbReference>
<dbReference type="AlphaFoldDB" id="A0A175RD31"/>
<feature type="binding site" evidence="7">
    <location>
        <begin position="221"/>
        <end position="223"/>
    </location>
    <ligand>
        <name>ATP</name>
        <dbReference type="ChEBI" id="CHEBI:30616"/>
    </ligand>
</feature>
<gene>
    <name evidence="7" type="primary">aspS</name>
    <name evidence="9" type="ORF">NS226_01110</name>
</gene>
<dbReference type="NCBIfam" id="TIGR00459">
    <property type="entry name" value="aspS_bact"/>
    <property type="match status" value="1"/>
</dbReference>
<dbReference type="GO" id="GO:0005524">
    <property type="term" value="F:ATP binding"/>
    <property type="evidence" value="ECO:0007669"/>
    <property type="project" value="UniProtKB-UniRule"/>
</dbReference>
<comment type="caution">
    <text evidence="9">The sequence shown here is derived from an EMBL/GenBank/DDBJ whole genome shotgun (WGS) entry which is preliminary data.</text>
</comment>
<comment type="catalytic activity">
    <reaction evidence="7">
        <text>tRNA(Asx) + L-aspartate + ATP = L-aspartyl-tRNA(Asx) + AMP + diphosphate</text>
        <dbReference type="Rhea" id="RHEA:18349"/>
        <dbReference type="Rhea" id="RHEA-COMP:9710"/>
        <dbReference type="Rhea" id="RHEA-COMP:9711"/>
        <dbReference type="ChEBI" id="CHEBI:29991"/>
        <dbReference type="ChEBI" id="CHEBI:30616"/>
        <dbReference type="ChEBI" id="CHEBI:33019"/>
        <dbReference type="ChEBI" id="CHEBI:78442"/>
        <dbReference type="ChEBI" id="CHEBI:78516"/>
        <dbReference type="ChEBI" id="CHEBI:456215"/>
        <dbReference type="EC" id="6.1.1.23"/>
    </reaction>
</comment>
<evidence type="ECO:0000256" key="3">
    <source>
        <dbReference type="ARBA" id="ARBA00022741"/>
    </source>
</evidence>
<evidence type="ECO:0000313" key="9">
    <source>
        <dbReference type="EMBL" id="KTQ98188.1"/>
    </source>
</evidence>
<dbReference type="InterPro" id="IPR004364">
    <property type="entry name" value="Aa-tRNA-synt_II"/>
</dbReference>
<dbReference type="Proteomes" id="UP000078272">
    <property type="component" value="Unassembled WGS sequence"/>
</dbReference>
<dbReference type="InterPro" id="IPR047090">
    <property type="entry name" value="AspRS_core"/>
</dbReference>
<dbReference type="InterPro" id="IPR004115">
    <property type="entry name" value="GAD-like_sf"/>
</dbReference>
<feature type="binding site" evidence="7">
    <location>
        <position position="454"/>
    </location>
    <ligand>
        <name>L-aspartate</name>
        <dbReference type="ChEBI" id="CHEBI:29991"/>
    </ligand>
</feature>
<dbReference type="eggNOG" id="COG0173">
    <property type="taxonomic scope" value="Bacteria"/>
</dbReference>
<feature type="binding site" evidence="7">
    <location>
        <position position="495"/>
    </location>
    <ligand>
        <name>L-aspartate</name>
        <dbReference type="ChEBI" id="CHEBI:29991"/>
    </ligand>
</feature>
<dbReference type="OrthoDB" id="9802326at2"/>
<dbReference type="GO" id="GO:0006422">
    <property type="term" value="P:aspartyl-tRNA aminoacylation"/>
    <property type="evidence" value="ECO:0007669"/>
    <property type="project" value="UniProtKB-UniRule"/>
</dbReference>
<dbReference type="PANTHER" id="PTHR22594:SF5">
    <property type="entry name" value="ASPARTATE--TRNA LIGASE, MITOCHONDRIAL"/>
    <property type="match status" value="1"/>
</dbReference>
<dbReference type="InterPro" id="IPR002312">
    <property type="entry name" value="Asp/Asn-tRNA-synth_IIb"/>
</dbReference>
<feature type="binding site" evidence="7">
    <location>
        <begin position="540"/>
        <end position="543"/>
    </location>
    <ligand>
        <name>ATP</name>
        <dbReference type="ChEBI" id="CHEBI:30616"/>
    </ligand>
</feature>
<keyword evidence="4 7" id="KW-0067">ATP-binding</keyword>
<dbReference type="SUPFAM" id="SSF55681">
    <property type="entry name" value="Class II aaRS and biotin synthetases"/>
    <property type="match status" value="1"/>
</dbReference>
<protein>
    <recommendedName>
        <fullName evidence="7">Aspartate--tRNA(Asp/Asn) ligase</fullName>
        <ecNumber evidence="7">6.1.1.23</ecNumber>
    </recommendedName>
    <alternativeName>
        <fullName evidence="7">Aspartyl-tRNA synthetase</fullName>
        <shortName evidence="7">AspRS</shortName>
    </alternativeName>
    <alternativeName>
        <fullName evidence="7">Non-discriminating aspartyl-tRNA synthetase</fullName>
        <shortName evidence="7">ND-AspRS</shortName>
    </alternativeName>
</protein>
<organism evidence="9 10">
    <name type="scientific">Aureimonas ureilytica</name>
    <dbReference type="NCBI Taxonomy" id="401562"/>
    <lineage>
        <taxon>Bacteria</taxon>
        <taxon>Pseudomonadati</taxon>
        <taxon>Pseudomonadota</taxon>
        <taxon>Alphaproteobacteria</taxon>
        <taxon>Hyphomicrobiales</taxon>
        <taxon>Aurantimonadaceae</taxon>
        <taxon>Aureimonas</taxon>
    </lineage>
</organism>
<dbReference type="RefSeq" id="WP_058633418.1">
    <property type="nucleotide sequence ID" value="NZ_LDPZ01000004.1"/>
</dbReference>
<evidence type="ECO:0000256" key="4">
    <source>
        <dbReference type="ARBA" id="ARBA00022840"/>
    </source>
</evidence>
<dbReference type="EMBL" id="LDPZ01000004">
    <property type="protein sequence ID" value="KTQ98188.1"/>
    <property type="molecule type" value="Genomic_DNA"/>
</dbReference>
<feature type="region of interest" description="Aspartate" evidence="7">
    <location>
        <begin position="199"/>
        <end position="202"/>
    </location>
</feature>
<dbReference type="Gene3D" id="2.40.50.140">
    <property type="entry name" value="Nucleic acid-binding proteins"/>
    <property type="match status" value="1"/>
</dbReference>
<dbReference type="EC" id="6.1.1.23" evidence="7"/>
<evidence type="ECO:0000313" key="10">
    <source>
        <dbReference type="Proteomes" id="UP000078272"/>
    </source>
</evidence>
<feature type="domain" description="Aminoacyl-transfer RNA synthetases class-II family profile" evidence="8">
    <location>
        <begin position="145"/>
        <end position="561"/>
    </location>
</feature>
<evidence type="ECO:0000256" key="7">
    <source>
        <dbReference type="HAMAP-Rule" id="MF_00044"/>
    </source>
</evidence>
<dbReference type="Gene3D" id="3.30.930.10">
    <property type="entry name" value="Bira Bifunctional Protein, Domain 2"/>
    <property type="match status" value="1"/>
</dbReference>
<keyword evidence="2 7" id="KW-0436">Ligase</keyword>
<dbReference type="Pfam" id="PF00152">
    <property type="entry name" value="tRNA-synt_2"/>
    <property type="match status" value="1"/>
</dbReference>
<evidence type="ECO:0000256" key="1">
    <source>
        <dbReference type="ARBA" id="ARBA00006303"/>
    </source>
</evidence>
<dbReference type="CDD" id="cd04317">
    <property type="entry name" value="EcAspRS_like_N"/>
    <property type="match status" value="1"/>
</dbReference>
<comment type="caution">
    <text evidence="7">Lacks conserved residue(s) required for the propagation of feature annotation.</text>
</comment>
<dbReference type="PANTHER" id="PTHR22594">
    <property type="entry name" value="ASPARTYL/LYSYL-TRNA SYNTHETASE"/>
    <property type="match status" value="1"/>
</dbReference>
<dbReference type="Pfam" id="PF02938">
    <property type="entry name" value="GAD"/>
    <property type="match status" value="1"/>
</dbReference>
<dbReference type="InterPro" id="IPR006195">
    <property type="entry name" value="aa-tRNA-synth_II"/>
</dbReference>
<evidence type="ECO:0000256" key="5">
    <source>
        <dbReference type="ARBA" id="ARBA00022917"/>
    </source>
</evidence>
<feature type="binding site" evidence="7">
    <location>
        <position position="221"/>
    </location>
    <ligand>
        <name>L-aspartate</name>
        <dbReference type="ChEBI" id="CHEBI:29991"/>
    </ligand>
</feature>
<comment type="subcellular location">
    <subcellularLocation>
        <location evidence="7">Cytoplasm</location>
    </subcellularLocation>
</comment>
<evidence type="ECO:0000259" key="8">
    <source>
        <dbReference type="PROSITE" id="PS50862"/>
    </source>
</evidence>
<dbReference type="NCBIfam" id="NF001750">
    <property type="entry name" value="PRK00476.1"/>
    <property type="match status" value="1"/>
</dbReference>
<evidence type="ECO:0000256" key="2">
    <source>
        <dbReference type="ARBA" id="ARBA00022598"/>
    </source>
</evidence>
<dbReference type="GO" id="GO:0050560">
    <property type="term" value="F:aspartate-tRNA(Asn) ligase activity"/>
    <property type="evidence" value="ECO:0007669"/>
    <property type="project" value="UniProtKB-EC"/>
</dbReference>
<reference evidence="9 10" key="1">
    <citation type="journal article" date="2016" name="Front. Microbiol.">
        <title>Genomic Resource of Rice Seed Associated Bacteria.</title>
        <authorList>
            <person name="Midha S."/>
            <person name="Bansal K."/>
            <person name="Sharma S."/>
            <person name="Kumar N."/>
            <person name="Patil P.P."/>
            <person name="Chaudhry V."/>
            <person name="Patil P.B."/>
        </authorList>
    </citation>
    <scope>NUCLEOTIDE SEQUENCE [LARGE SCALE GENOMIC DNA]</scope>
    <source>
        <strain evidence="9 10">NS226</strain>
    </source>
</reference>
<evidence type="ECO:0000256" key="6">
    <source>
        <dbReference type="ARBA" id="ARBA00023146"/>
    </source>
</evidence>
<dbReference type="SUPFAM" id="SSF50249">
    <property type="entry name" value="Nucleic acid-binding proteins"/>
    <property type="match status" value="1"/>
</dbReference>
<dbReference type="InterPro" id="IPR004365">
    <property type="entry name" value="NA-bd_OB_tRNA"/>
</dbReference>
<comment type="subunit">
    <text evidence="7">Homodimer.</text>
</comment>
<dbReference type="SUPFAM" id="SSF55261">
    <property type="entry name" value="GAD domain-like"/>
    <property type="match status" value="1"/>
</dbReference>
<dbReference type="InterPro" id="IPR012340">
    <property type="entry name" value="NA-bd_OB-fold"/>
</dbReference>
<dbReference type="GO" id="GO:0003676">
    <property type="term" value="F:nucleic acid binding"/>
    <property type="evidence" value="ECO:0007669"/>
    <property type="project" value="InterPro"/>
</dbReference>
<feature type="binding site" evidence="7">
    <location>
        <position position="175"/>
    </location>
    <ligand>
        <name>L-aspartate</name>
        <dbReference type="ChEBI" id="CHEBI:29991"/>
    </ligand>
</feature>
<accession>A0A175RD31</accession>
<keyword evidence="3 7" id="KW-0547">Nucleotide-binding</keyword>